<evidence type="ECO:0000313" key="7">
    <source>
        <dbReference type="EMBL" id="BBB27053.1"/>
    </source>
</evidence>
<protein>
    <recommendedName>
        <fullName evidence="3">peptidylprolyl isomerase</fullName>
        <ecNumber evidence="3">5.2.1.8</ecNumber>
    </recommendedName>
</protein>
<evidence type="ECO:0000256" key="3">
    <source>
        <dbReference type="ARBA" id="ARBA00013194"/>
    </source>
</evidence>
<dbReference type="InterPro" id="IPR050245">
    <property type="entry name" value="PrsA_foldase"/>
</dbReference>
<dbReference type="Pfam" id="PF00639">
    <property type="entry name" value="Rotamase"/>
    <property type="match status" value="1"/>
</dbReference>
<dbReference type="PROSITE" id="PS50198">
    <property type="entry name" value="PPIC_PPIASE_2"/>
    <property type="match status" value="1"/>
</dbReference>
<name>A0A7R6PCT9_9GAMM</name>
<evidence type="ECO:0000256" key="5">
    <source>
        <dbReference type="PROSITE-ProRule" id="PRU00278"/>
    </source>
</evidence>
<dbReference type="InterPro" id="IPR000297">
    <property type="entry name" value="PPIase_PpiC"/>
</dbReference>
<dbReference type="PANTHER" id="PTHR47245">
    <property type="entry name" value="PEPTIDYLPROLYL ISOMERASE"/>
    <property type="match status" value="1"/>
</dbReference>
<sequence>MEMIDHAMVSGEAPEFTPVMVNGTLLEEKRIVEETQYYPAESLEMSRAQAAQALVVRELLLQRADVLELAVEIQSDETEEEALIRLLIAREVELPQATEQVCLHYYEANQNKFCTQPLLAVSHILLPAAPEDHEGRVEQKAQAEKLITTLQQNPELFAELAQQHSVCPSKELGGQLGQIDKGQTVAEFERLIFSLPEGLAQRPLESRYGFHVTRIDKRVEGEQLPFEAVEDRIRAYLIERNYRRAVNQYIQLLVSDADVEGIELQAADSQLVQ</sequence>
<dbReference type="PROSITE" id="PS01096">
    <property type="entry name" value="PPIC_PPIASE_1"/>
    <property type="match status" value="1"/>
</dbReference>
<evidence type="ECO:0000256" key="4">
    <source>
        <dbReference type="ARBA" id="ARBA00023110"/>
    </source>
</evidence>
<accession>A0A7R6PCT9</accession>
<organism evidence="7 8">
    <name type="scientific">Amphritea japonica ATCC BAA-1530</name>
    <dbReference type="NCBI Taxonomy" id="1278309"/>
    <lineage>
        <taxon>Bacteria</taxon>
        <taxon>Pseudomonadati</taxon>
        <taxon>Pseudomonadota</taxon>
        <taxon>Gammaproteobacteria</taxon>
        <taxon>Oceanospirillales</taxon>
        <taxon>Oceanospirillaceae</taxon>
        <taxon>Amphritea</taxon>
    </lineage>
</organism>
<dbReference type="Proteomes" id="UP000595663">
    <property type="component" value="Chromosome"/>
</dbReference>
<keyword evidence="8" id="KW-1185">Reference proteome</keyword>
<dbReference type="EMBL" id="AP014545">
    <property type="protein sequence ID" value="BBB27053.1"/>
    <property type="molecule type" value="Genomic_DNA"/>
</dbReference>
<feature type="domain" description="PpiC" evidence="6">
    <location>
        <begin position="116"/>
        <end position="217"/>
    </location>
</feature>
<dbReference type="SUPFAM" id="SSF54534">
    <property type="entry name" value="FKBP-like"/>
    <property type="match status" value="1"/>
</dbReference>
<dbReference type="EC" id="5.2.1.8" evidence="3"/>
<dbReference type="OrthoDB" id="9769613at2"/>
<proteinExistence type="inferred from homology"/>
<reference evidence="7 8" key="1">
    <citation type="journal article" date="2008" name="Int. J. Syst. Evol. Microbiol.">
        <title>Amphritea japonica sp. nov. and Amphritea balenae sp. nov., isolated from the sediment adjacent to sperm whale carcasses off Kagoshima, Japan.</title>
        <authorList>
            <person name="Miyazaki M."/>
            <person name="Nogi Y."/>
            <person name="Fujiwara Y."/>
            <person name="Kawato M."/>
            <person name="Nagahama T."/>
            <person name="Kubokawa K."/>
            <person name="Horikoshi K."/>
        </authorList>
    </citation>
    <scope>NUCLEOTIDE SEQUENCE [LARGE SCALE GENOMIC DNA]</scope>
    <source>
        <strain evidence="7 8">ATCC BAA-1530</strain>
    </source>
</reference>
<keyword evidence="4 5" id="KW-0697">Rotamase</keyword>
<dbReference type="RefSeq" id="WP_019620143.1">
    <property type="nucleotide sequence ID" value="NZ_AP014545.1"/>
</dbReference>
<comment type="catalytic activity">
    <reaction evidence="1">
        <text>[protein]-peptidylproline (omega=180) = [protein]-peptidylproline (omega=0)</text>
        <dbReference type="Rhea" id="RHEA:16237"/>
        <dbReference type="Rhea" id="RHEA-COMP:10747"/>
        <dbReference type="Rhea" id="RHEA-COMP:10748"/>
        <dbReference type="ChEBI" id="CHEBI:83833"/>
        <dbReference type="ChEBI" id="CHEBI:83834"/>
        <dbReference type="EC" id="5.2.1.8"/>
    </reaction>
</comment>
<dbReference type="GO" id="GO:0003755">
    <property type="term" value="F:peptidyl-prolyl cis-trans isomerase activity"/>
    <property type="evidence" value="ECO:0007669"/>
    <property type="project" value="UniProtKB-KW"/>
</dbReference>
<gene>
    <name evidence="7" type="ORF">AMJAP_2464</name>
</gene>
<dbReference type="InterPro" id="IPR023058">
    <property type="entry name" value="PPIase_PpiC_CS"/>
</dbReference>
<keyword evidence="5 7" id="KW-0413">Isomerase</keyword>
<dbReference type="InterPro" id="IPR046357">
    <property type="entry name" value="PPIase_dom_sf"/>
</dbReference>
<comment type="similarity">
    <text evidence="2">Belongs to the PpiC/parvulin rotamase family.</text>
</comment>
<dbReference type="Gene3D" id="3.10.50.40">
    <property type="match status" value="1"/>
</dbReference>
<evidence type="ECO:0000256" key="2">
    <source>
        <dbReference type="ARBA" id="ARBA00007656"/>
    </source>
</evidence>
<evidence type="ECO:0000256" key="1">
    <source>
        <dbReference type="ARBA" id="ARBA00000971"/>
    </source>
</evidence>
<dbReference type="AlphaFoldDB" id="A0A7R6PCT9"/>
<evidence type="ECO:0000259" key="6">
    <source>
        <dbReference type="PROSITE" id="PS50198"/>
    </source>
</evidence>
<evidence type="ECO:0000313" key="8">
    <source>
        <dbReference type="Proteomes" id="UP000595663"/>
    </source>
</evidence>
<dbReference type="KEGG" id="ajp:AMJAP_2464"/>
<dbReference type="PANTHER" id="PTHR47245:SF2">
    <property type="entry name" value="PEPTIDYL-PROLYL CIS-TRANS ISOMERASE HP_0175-RELATED"/>
    <property type="match status" value="1"/>
</dbReference>